<dbReference type="PANTHER" id="PTHR43429">
    <property type="entry name" value="PYRIDINE NUCLEOTIDE-DISULFIDE OXIDOREDUCTASE DOMAIN-CONTAINING"/>
    <property type="match status" value="1"/>
</dbReference>
<dbReference type="InterPro" id="IPR036188">
    <property type="entry name" value="FAD/NAD-bd_sf"/>
</dbReference>
<accession>A0ABQ6K3X9</accession>
<comment type="caution">
    <text evidence="6">The sequence shown here is derived from an EMBL/GenBank/DDBJ whole genome shotgun (WGS) entry which is preliminary data.</text>
</comment>
<keyword evidence="3" id="KW-0274">FAD</keyword>
<evidence type="ECO:0000256" key="4">
    <source>
        <dbReference type="SAM" id="MobiDB-lite"/>
    </source>
</evidence>
<dbReference type="PRINTS" id="PR00411">
    <property type="entry name" value="PNDRDTASEI"/>
</dbReference>
<dbReference type="InterPro" id="IPR023753">
    <property type="entry name" value="FAD/NAD-binding_dom"/>
</dbReference>
<protein>
    <recommendedName>
        <fullName evidence="5">FAD/NAD(P)-binding domain-containing protein</fullName>
    </recommendedName>
</protein>
<gene>
    <name evidence="6" type="ORF">GCM10025881_09730</name>
</gene>
<dbReference type="SUPFAM" id="SSF51905">
    <property type="entry name" value="FAD/NAD(P)-binding domain"/>
    <property type="match status" value="1"/>
</dbReference>
<evidence type="ECO:0000256" key="1">
    <source>
        <dbReference type="ARBA" id="ARBA00001974"/>
    </source>
</evidence>
<sequence length="326" mass="33981">MPPGVAVLRDLRDAELVRDAVEAGRRIVVLGAGVLGMEFALAAREEGASVDVVYHAAVPMERNLDAGAGRVLAAAARTAGVHMHAHRRAESLLLSSDDERRFEALVCADGSQLDGDLLVLSCGVTARSELAIAAGLPVSGGILVDEELRSWADPDIHAIGDCAQLASRPADATDRTVPGAPSGLIGPGWRQADWLAATLAAEATGAPRAGLLPRESRAVVMLKAEGVNVSGAGEVGPEAWEHDDVDVATWSDPARRAYAKLVIRGDVLTGFVCAGLPRLGAELSLLFERGGALAATPSASSRSRRRGHRPCRRRRRPTSGSAPATA</sequence>
<feature type="compositionally biased region" description="Basic residues" evidence="4">
    <location>
        <begin position="302"/>
        <end position="317"/>
    </location>
</feature>
<evidence type="ECO:0000313" key="7">
    <source>
        <dbReference type="Proteomes" id="UP001157034"/>
    </source>
</evidence>
<dbReference type="EMBL" id="BSVB01000001">
    <property type="protein sequence ID" value="GMA94149.1"/>
    <property type="molecule type" value="Genomic_DNA"/>
</dbReference>
<feature type="domain" description="FAD/NAD(P)-binding" evidence="5">
    <location>
        <begin position="6"/>
        <end position="167"/>
    </location>
</feature>
<dbReference type="PANTHER" id="PTHR43429:SF3">
    <property type="entry name" value="NITRITE REDUCTASE [NAD(P)H]"/>
    <property type="match status" value="1"/>
</dbReference>
<dbReference type="Pfam" id="PF07992">
    <property type="entry name" value="Pyr_redox_2"/>
    <property type="match status" value="1"/>
</dbReference>
<evidence type="ECO:0000256" key="2">
    <source>
        <dbReference type="ARBA" id="ARBA00022630"/>
    </source>
</evidence>
<name>A0ABQ6K3X9_9MICO</name>
<organism evidence="6 7">
    <name type="scientific">Pseudolysinimonas kribbensis</name>
    <dbReference type="NCBI Taxonomy" id="433641"/>
    <lineage>
        <taxon>Bacteria</taxon>
        <taxon>Bacillati</taxon>
        <taxon>Actinomycetota</taxon>
        <taxon>Actinomycetes</taxon>
        <taxon>Micrococcales</taxon>
        <taxon>Microbacteriaceae</taxon>
        <taxon>Pseudolysinimonas</taxon>
    </lineage>
</organism>
<evidence type="ECO:0000256" key="3">
    <source>
        <dbReference type="ARBA" id="ARBA00022827"/>
    </source>
</evidence>
<dbReference type="Gene3D" id="3.50.50.60">
    <property type="entry name" value="FAD/NAD(P)-binding domain"/>
    <property type="match status" value="2"/>
</dbReference>
<keyword evidence="7" id="KW-1185">Reference proteome</keyword>
<evidence type="ECO:0000259" key="5">
    <source>
        <dbReference type="Pfam" id="PF07992"/>
    </source>
</evidence>
<evidence type="ECO:0000313" key="6">
    <source>
        <dbReference type="EMBL" id="GMA94149.1"/>
    </source>
</evidence>
<dbReference type="InterPro" id="IPR050260">
    <property type="entry name" value="FAD-bd_OxRdtase"/>
</dbReference>
<proteinExistence type="predicted"/>
<dbReference type="RefSeq" id="WP_284253154.1">
    <property type="nucleotide sequence ID" value="NZ_BSVB01000001.1"/>
</dbReference>
<comment type="cofactor">
    <cofactor evidence="1">
        <name>FAD</name>
        <dbReference type="ChEBI" id="CHEBI:57692"/>
    </cofactor>
</comment>
<reference evidence="7" key="1">
    <citation type="journal article" date="2019" name="Int. J. Syst. Evol. Microbiol.">
        <title>The Global Catalogue of Microorganisms (GCM) 10K type strain sequencing project: providing services to taxonomists for standard genome sequencing and annotation.</title>
        <authorList>
            <consortium name="The Broad Institute Genomics Platform"/>
            <consortium name="The Broad Institute Genome Sequencing Center for Infectious Disease"/>
            <person name="Wu L."/>
            <person name="Ma J."/>
        </authorList>
    </citation>
    <scope>NUCLEOTIDE SEQUENCE [LARGE SCALE GENOMIC DNA]</scope>
    <source>
        <strain evidence="7">NBRC 108894</strain>
    </source>
</reference>
<feature type="region of interest" description="Disordered" evidence="4">
    <location>
        <begin position="295"/>
        <end position="326"/>
    </location>
</feature>
<keyword evidence="2" id="KW-0285">Flavoprotein</keyword>
<dbReference type="Proteomes" id="UP001157034">
    <property type="component" value="Unassembled WGS sequence"/>
</dbReference>